<feature type="chain" id="PRO_5034525373" evidence="5">
    <location>
        <begin position="21"/>
        <end position="450"/>
    </location>
</feature>
<keyword evidence="5" id="KW-0732">Signal</keyword>
<keyword evidence="3" id="KW-0372">Hormone</keyword>
<evidence type="ECO:0000256" key="5">
    <source>
        <dbReference type="SAM" id="SignalP"/>
    </source>
</evidence>
<comment type="caution">
    <text evidence="6">The sequence shown here is derived from an EMBL/GenBank/DDBJ whole genome shotgun (WGS) entry which is preliminary data.</text>
</comment>
<name>A0A8H4V5I6_9HYPO</name>
<dbReference type="EMBL" id="JAAVMX010000005">
    <property type="protein sequence ID" value="KAF4508713.1"/>
    <property type="molecule type" value="Genomic_DNA"/>
</dbReference>
<evidence type="ECO:0000256" key="4">
    <source>
        <dbReference type="ARBA" id="ARBA00023157"/>
    </source>
</evidence>
<dbReference type="SUPFAM" id="SSF49464">
    <property type="entry name" value="Carboxypeptidase regulatory domain-like"/>
    <property type="match status" value="1"/>
</dbReference>
<comment type="subunit">
    <text evidence="2">Homodimer; disulfide-linked.</text>
</comment>
<evidence type="ECO:0000313" key="7">
    <source>
        <dbReference type="Proteomes" id="UP000557566"/>
    </source>
</evidence>
<protein>
    <submittedName>
        <fullName evidence="6">Uncharacterized protein</fullName>
    </submittedName>
</protein>
<sequence length="450" mass="48291">MFKLMFKFAFLILPLSHALSAVNSDLPAAVDTVPSSFVGDTASSVTGSDRPPPCTPTFVLQGVSEDDFNKPNTPFNIRPSCNSLDTESHAVFLATGADSESFLGLGAVLGDTVVARDGITVNGLGPGYKAITVTAKDDQGNSLIDTFALFFGSVTMPVKVLDENGKPVPGANVTAEAFPGVRQHGVTDGSGTVNMSNLPAMFVELSASAPDRRVGSSNTLATSSTATLKLVPTSHPLRRGAVVEPSPVLGPDTRCSTDNSDSAICQPMCQSPPPKSCDFYTRCAEETLHCGEEGYPVHYGARNCRRFVARLDSFSSRGQTWIWSTMLCLQRFLVEPISAKDSTCEMVKTQAFESHPRCYVDSGFCDLPLIDIIQVVVTVNFDLFQGPAFKQAASAAGGCARLYVLRVFDKIDQWRRSKAKGGGTAVHFNKMAVLEHVQAYLERFGSPDFD</sequence>
<dbReference type="PANTHER" id="PTHR11245">
    <property type="entry name" value="STANNIOCALCIN"/>
    <property type="match status" value="1"/>
</dbReference>
<evidence type="ECO:0000256" key="2">
    <source>
        <dbReference type="ARBA" id="ARBA00011748"/>
    </source>
</evidence>
<reference evidence="6 7" key="1">
    <citation type="journal article" date="2020" name="Genome Biol. Evol.">
        <title>A new high-quality draft genome assembly of the Chinese cordyceps Ophiocordyceps sinensis.</title>
        <authorList>
            <person name="Shu R."/>
            <person name="Zhang J."/>
            <person name="Meng Q."/>
            <person name="Zhang H."/>
            <person name="Zhou G."/>
            <person name="Li M."/>
            <person name="Wu P."/>
            <person name="Zhao Y."/>
            <person name="Chen C."/>
            <person name="Qin Q."/>
        </authorList>
    </citation>
    <scope>NUCLEOTIDE SEQUENCE [LARGE SCALE GENOMIC DNA]</scope>
    <source>
        <strain evidence="6 7">IOZ07</strain>
    </source>
</reference>
<feature type="signal peptide" evidence="5">
    <location>
        <begin position="1"/>
        <end position="20"/>
    </location>
</feature>
<keyword evidence="7" id="KW-1185">Reference proteome</keyword>
<evidence type="ECO:0000256" key="3">
    <source>
        <dbReference type="ARBA" id="ARBA00022702"/>
    </source>
</evidence>
<comment type="similarity">
    <text evidence="1">Belongs to the stanniocalcin family.</text>
</comment>
<dbReference type="GO" id="GO:0005576">
    <property type="term" value="C:extracellular region"/>
    <property type="evidence" value="ECO:0007669"/>
    <property type="project" value="InterPro"/>
</dbReference>
<gene>
    <name evidence="6" type="ORF">G6O67_005056</name>
</gene>
<keyword evidence="4" id="KW-1015">Disulfide bond</keyword>
<dbReference type="PANTHER" id="PTHR11245:SF6">
    <property type="entry name" value="DUF19 DOMAIN-CONTAINING PROTEIN"/>
    <property type="match status" value="1"/>
</dbReference>
<dbReference type="OrthoDB" id="10265243at2759"/>
<accession>A0A8H4V5I6</accession>
<dbReference type="InterPro" id="IPR004978">
    <property type="entry name" value="Stanniocalcin"/>
</dbReference>
<evidence type="ECO:0000256" key="1">
    <source>
        <dbReference type="ARBA" id="ARBA00008693"/>
    </source>
</evidence>
<dbReference type="GO" id="GO:0005179">
    <property type="term" value="F:hormone activity"/>
    <property type="evidence" value="ECO:0007669"/>
    <property type="project" value="UniProtKB-KW"/>
</dbReference>
<dbReference type="InterPro" id="IPR008969">
    <property type="entry name" value="CarboxyPept-like_regulatory"/>
</dbReference>
<organism evidence="6 7">
    <name type="scientific">Ophiocordyceps sinensis</name>
    <dbReference type="NCBI Taxonomy" id="72228"/>
    <lineage>
        <taxon>Eukaryota</taxon>
        <taxon>Fungi</taxon>
        <taxon>Dikarya</taxon>
        <taxon>Ascomycota</taxon>
        <taxon>Pezizomycotina</taxon>
        <taxon>Sordariomycetes</taxon>
        <taxon>Hypocreomycetidae</taxon>
        <taxon>Hypocreales</taxon>
        <taxon>Ophiocordycipitaceae</taxon>
        <taxon>Ophiocordyceps</taxon>
    </lineage>
</organism>
<proteinExistence type="inferred from homology"/>
<evidence type="ECO:0000313" key="6">
    <source>
        <dbReference type="EMBL" id="KAF4508713.1"/>
    </source>
</evidence>
<dbReference type="Proteomes" id="UP000557566">
    <property type="component" value="Unassembled WGS sequence"/>
</dbReference>
<dbReference type="GO" id="GO:0006874">
    <property type="term" value="P:intracellular calcium ion homeostasis"/>
    <property type="evidence" value="ECO:0007669"/>
    <property type="project" value="TreeGrafter"/>
</dbReference>
<dbReference type="AlphaFoldDB" id="A0A8H4V5I6"/>